<dbReference type="AlphaFoldDB" id="A0A0A9X365"/>
<dbReference type="EMBL" id="GBHO01032060">
    <property type="protein sequence ID" value="JAG11544.1"/>
    <property type="molecule type" value="Transcribed_RNA"/>
</dbReference>
<evidence type="ECO:0000313" key="4">
    <source>
        <dbReference type="EMBL" id="JAG33561.1"/>
    </source>
</evidence>
<gene>
    <name evidence="2" type="primary">rpoB1_5</name>
    <name evidence="4" type="synonym">rpoB1_0</name>
    <name evidence="6" type="synonym">rpoB1_10</name>
    <name evidence="3" type="synonym">rpoB1_11</name>
    <name evidence="5" type="synonym">rpoB1_15</name>
    <name evidence="1" type="synonym">rpoB1_6</name>
    <name evidence="7" type="synonym">rpoB1_8</name>
    <name evidence="8" type="synonym">rpoB1_9</name>
    <name evidence="3" type="ORF">CM83_25008</name>
    <name evidence="2" type="ORF">CM83_25012</name>
    <name evidence="1" type="ORF">CM83_25017</name>
    <name evidence="4" type="ORF">CM83_25032</name>
    <name evidence="5" type="ORF">CM83_25070</name>
    <name evidence="7" type="ORF">CM83_25074</name>
    <name evidence="8" type="ORF">CM83_25084</name>
    <name evidence="6" type="ORF">CM83_25088</name>
</gene>
<evidence type="ECO:0000313" key="6">
    <source>
        <dbReference type="EMBL" id="JAG38829.1"/>
    </source>
</evidence>
<dbReference type="EMBL" id="GBHO01009882">
    <property type="protein sequence ID" value="JAG33722.1"/>
    <property type="molecule type" value="Transcribed_RNA"/>
</dbReference>
<evidence type="ECO:0000313" key="2">
    <source>
        <dbReference type="EMBL" id="JAG11545.1"/>
    </source>
</evidence>
<evidence type="ECO:0000313" key="5">
    <source>
        <dbReference type="EMBL" id="JAG33722.1"/>
    </source>
</evidence>
<reference evidence="2" key="2">
    <citation type="submission" date="2014-07" db="EMBL/GenBank/DDBJ databases">
        <authorList>
            <person name="Hull J."/>
        </authorList>
    </citation>
    <scope>NUCLEOTIDE SEQUENCE</scope>
</reference>
<proteinExistence type="predicted"/>
<organism evidence="2">
    <name type="scientific">Lygus hesperus</name>
    <name type="common">Western plant bug</name>
    <dbReference type="NCBI Taxonomy" id="30085"/>
    <lineage>
        <taxon>Eukaryota</taxon>
        <taxon>Metazoa</taxon>
        <taxon>Ecdysozoa</taxon>
        <taxon>Arthropoda</taxon>
        <taxon>Hexapoda</taxon>
        <taxon>Insecta</taxon>
        <taxon>Pterygota</taxon>
        <taxon>Neoptera</taxon>
        <taxon>Paraneoptera</taxon>
        <taxon>Hemiptera</taxon>
        <taxon>Heteroptera</taxon>
        <taxon>Panheteroptera</taxon>
        <taxon>Cimicomorpha</taxon>
        <taxon>Miridae</taxon>
        <taxon>Mirini</taxon>
        <taxon>Lygus</taxon>
    </lineage>
</organism>
<evidence type="ECO:0000313" key="1">
    <source>
        <dbReference type="EMBL" id="JAG11544.1"/>
    </source>
</evidence>
<dbReference type="EMBL" id="GBHO01004768">
    <property type="protein sequence ID" value="JAG38836.1"/>
    <property type="molecule type" value="Transcribed_RNA"/>
</dbReference>
<protein>
    <submittedName>
        <fullName evidence="2">DNA-directed RNA polymerase subunit beta N-terminal section</fullName>
    </submittedName>
</protein>
<dbReference type="EMBL" id="GBHO01010043">
    <property type="protein sequence ID" value="JAG33561.1"/>
    <property type="molecule type" value="Transcribed_RNA"/>
</dbReference>
<sequence length="144" mass="15342">MGMETSSKGGGGVEDFVGVWETADTNTFAAEEVTQLITEYTPGYMYLRPIIPLPPALQVPFLPPLNLSFNSSVSSNNTSNLNSTGDGNGVPAGNAAAYYNYTSILLSPNSTTGQVSDSDTFRPQFFLNIVPNTGTVLQSNVEYT</sequence>
<evidence type="ECO:0000313" key="7">
    <source>
        <dbReference type="EMBL" id="JAG38833.1"/>
    </source>
</evidence>
<dbReference type="EMBL" id="GBHO01004771">
    <property type="protein sequence ID" value="JAG38833.1"/>
    <property type="molecule type" value="Transcribed_RNA"/>
</dbReference>
<evidence type="ECO:0000313" key="8">
    <source>
        <dbReference type="EMBL" id="JAG38836.1"/>
    </source>
</evidence>
<reference evidence="2" key="1">
    <citation type="journal article" date="2014" name="PLoS ONE">
        <title>Transcriptome-Based Identification of ABC Transporters in the Western Tarnished Plant Bug Lygus hesperus.</title>
        <authorList>
            <person name="Hull J.J."/>
            <person name="Chaney K."/>
            <person name="Geib S.M."/>
            <person name="Fabrick J.A."/>
            <person name="Brent C.S."/>
            <person name="Walsh D."/>
            <person name="Lavine L.C."/>
        </authorList>
    </citation>
    <scope>NUCLEOTIDE SEQUENCE</scope>
</reference>
<dbReference type="EMBL" id="GBHO01032058">
    <property type="protein sequence ID" value="JAG11546.1"/>
    <property type="molecule type" value="Transcribed_RNA"/>
</dbReference>
<name>A0A0A9X365_LYGHE</name>
<accession>A0A0A9X365</accession>
<dbReference type="GO" id="GO:0000428">
    <property type="term" value="C:DNA-directed RNA polymerase complex"/>
    <property type="evidence" value="ECO:0007669"/>
    <property type="project" value="UniProtKB-KW"/>
</dbReference>
<keyword evidence="2" id="KW-0804">Transcription</keyword>
<evidence type="ECO:0000313" key="3">
    <source>
        <dbReference type="EMBL" id="JAG11546.1"/>
    </source>
</evidence>
<dbReference type="EMBL" id="GBHO01032059">
    <property type="protein sequence ID" value="JAG11545.1"/>
    <property type="molecule type" value="Transcribed_RNA"/>
</dbReference>
<dbReference type="EMBL" id="GBHO01004775">
    <property type="protein sequence ID" value="JAG38829.1"/>
    <property type="molecule type" value="Transcribed_RNA"/>
</dbReference>
<keyword evidence="2" id="KW-0240">DNA-directed RNA polymerase</keyword>